<feature type="transmembrane region" description="Helical" evidence="4">
    <location>
        <begin position="172"/>
        <end position="193"/>
    </location>
</feature>
<dbReference type="InterPro" id="IPR036259">
    <property type="entry name" value="MFS_trans_sf"/>
</dbReference>
<dbReference type="Pfam" id="PF07730">
    <property type="entry name" value="HisKA_3"/>
    <property type="match status" value="1"/>
</dbReference>
<dbReference type="InterPro" id="IPR036890">
    <property type="entry name" value="HATPase_C_sf"/>
</dbReference>
<feature type="transmembrane region" description="Helical" evidence="4">
    <location>
        <begin position="75"/>
        <end position="94"/>
    </location>
</feature>
<dbReference type="Proteomes" id="UP000199614">
    <property type="component" value="Unassembled WGS sequence"/>
</dbReference>
<name>A0A1I5BIG0_PSUAM</name>
<keyword evidence="8" id="KW-1185">Reference proteome</keyword>
<dbReference type="GO" id="GO:0046983">
    <property type="term" value="F:protein dimerization activity"/>
    <property type="evidence" value="ECO:0007669"/>
    <property type="project" value="InterPro"/>
</dbReference>
<keyword evidence="4" id="KW-0812">Transmembrane</keyword>
<accession>A0A1I5BIG0</accession>
<dbReference type="EMBL" id="FOUY01000020">
    <property type="protein sequence ID" value="SFN74457.1"/>
    <property type="molecule type" value="Genomic_DNA"/>
</dbReference>
<evidence type="ECO:0000256" key="4">
    <source>
        <dbReference type="SAM" id="Phobius"/>
    </source>
</evidence>
<dbReference type="Gene3D" id="3.30.565.10">
    <property type="entry name" value="Histidine kinase-like ATPase, C-terminal domain"/>
    <property type="match status" value="1"/>
</dbReference>
<gene>
    <name evidence="7" type="ORF">SAMN05216207_1020108</name>
</gene>
<reference evidence="7 8" key="1">
    <citation type="submission" date="2016-10" db="EMBL/GenBank/DDBJ databases">
        <authorList>
            <person name="de Groot N.N."/>
        </authorList>
    </citation>
    <scope>NUCLEOTIDE SEQUENCE [LARGE SCALE GENOMIC DNA]</scope>
    <source>
        <strain evidence="7 8">CGMCC 4.1877</strain>
    </source>
</reference>
<feature type="transmembrane region" description="Helical" evidence="4">
    <location>
        <begin position="147"/>
        <end position="166"/>
    </location>
</feature>
<keyword evidence="4" id="KW-0472">Membrane</keyword>
<keyword evidence="2 7" id="KW-0418">Kinase</keyword>
<dbReference type="InterPro" id="IPR003594">
    <property type="entry name" value="HATPase_dom"/>
</dbReference>
<dbReference type="CDD" id="cd16917">
    <property type="entry name" value="HATPase_UhpB-NarQ-NarX-like"/>
    <property type="match status" value="1"/>
</dbReference>
<evidence type="ECO:0000256" key="2">
    <source>
        <dbReference type="ARBA" id="ARBA00022777"/>
    </source>
</evidence>
<evidence type="ECO:0000313" key="8">
    <source>
        <dbReference type="Proteomes" id="UP000199614"/>
    </source>
</evidence>
<proteinExistence type="predicted"/>
<keyword evidence="3" id="KW-0902">Two-component regulatory system</keyword>
<sequence>MRVRPGRPRVPEVVIDDHDFRHSATAPVPSSLSDMRRIDPNVVAGAIMTALCVLLAVPVALEQLAGSTRTLGPQWVWWAVFAVFVAALVLAGWLDEFLGPAVTRWLLAVLVTAAAALVLLAPRFGWVPILLVFTAALSVYHSPGRVTAAIVVTNVGVVAAAGLLSGSPTSGALTAGGIYLMLQTASVLSVMALRREEQGRRRLAEAHAELAAAGAVLAETSRAEERLRISRELHDLVGHQLTALTLELEIATHRADNAEHVERARGIARDLLTDVRSTVGELRRRAPDLATTLHRITEQLPRPLVHVSVAEAVAGVAGAGGTAPDEERTVAVVRCVQEILTNAIRHADAENVWIEIGPGPDGGLRLHARDDGRGAARAVVPGNGLRGLTERAAALGGTVDFGPVLPRGFAVTAVLP</sequence>
<dbReference type="GO" id="GO:0000155">
    <property type="term" value="F:phosphorelay sensor kinase activity"/>
    <property type="evidence" value="ECO:0007669"/>
    <property type="project" value="InterPro"/>
</dbReference>
<dbReference type="InterPro" id="IPR050482">
    <property type="entry name" value="Sensor_HK_TwoCompSys"/>
</dbReference>
<feature type="transmembrane region" description="Helical" evidence="4">
    <location>
        <begin position="42"/>
        <end position="60"/>
    </location>
</feature>
<organism evidence="7 8">
    <name type="scientific">Pseudonocardia ammonioxydans</name>
    <dbReference type="NCBI Taxonomy" id="260086"/>
    <lineage>
        <taxon>Bacteria</taxon>
        <taxon>Bacillati</taxon>
        <taxon>Actinomycetota</taxon>
        <taxon>Actinomycetes</taxon>
        <taxon>Pseudonocardiales</taxon>
        <taxon>Pseudonocardiaceae</taxon>
        <taxon>Pseudonocardia</taxon>
    </lineage>
</organism>
<evidence type="ECO:0000256" key="3">
    <source>
        <dbReference type="ARBA" id="ARBA00023012"/>
    </source>
</evidence>
<evidence type="ECO:0000256" key="1">
    <source>
        <dbReference type="ARBA" id="ARBA00022679"/>
    </source>
</evidence>
<dbReference type="InterPro" id="IPR011712">
    <property type="entry name" value="Sig_transdc_His_kin_sub3_dim/P"/>
</dbReference>
<dbReference type="Gene3D" id="1.20.5.1930">
    <property type="match status" value="1"/>
</dbReference>
<evidence type="ECO:0000259" key="5">
    <source>
        <dbReference type="Pfam" id="PF02518"/>
    </source>
</evidence>
<feature type="domain" description="Signal transduction histidine kinase subgroup 3 dimerisation and phosphoacceptor" evidence="6">
    <location>
        <begin position="225"/>
        <end position="285"/>
    </location>
</feature>
<feature type="transmembrane region" description="Helical" evidence="4">
    <location>
        <begin position="101"/>
        <end position="118"/>
    </location>
</feature>
<feature type="domain" description="Histidine kinase/HSP90-like ATPase" evidence="5">
    <location>
        <begin position="331"/>
        <end position="416"/>
    </location>
</feature>
<dbReference type="PANTHER" id="PTHR24421">
    <property type="entry name" value="NITRATE/NITRITE SENSOR PROTEIN NARX-RELATED"/>
    <property type="match status" value="1"/>
</dbReference>
<dbReference type="SUPFAM" id="SSF103473">
    <property type="entry name" value="MFS general substrate transporter"/>
    <property type="match status" value="1"/>
</dbReference>
<keyword evidence="4" id="KW-1133">Transmembrane helix</keyword>
<evidence type="ECO:0000313" key="7">
    <source>
        <dbReference type="EMBL" id="SFN74457.1"/>
    </source>
</evidence>
<protein>
    <submittedName>
        <fullName evidence="7">Signal transduction histidine kinase</fullName>
    </submittedName>
</protein>
<evidence type="ECO:0000259" key="6">
    <source>
        <dbReference type="Pfam" id="PF07730"/>
    </source>
</evidence>
<dbReference type="Pfam" id="PF02518">
    <property type="entry name" value="HATPase_c"/>
    <property type="match status" value="1"/>
</dbReference>
<dbReference type="AlphaFoldDB" id="A0A1I5BIG0"/>
<dbReference type="PANTHER" id="PTHR24421:SF59">
    <property type="entry name" value="OXYGEN SENSOR HISTIDINE KINASE NREB"/>
    <property type="match status" value="1"/>
</dbReference>
<dbReference type="GO" id="GO:0016020">
    <property type="term" value="C:membrane"/>
    <property type="evidence" value="ECO:0007669"/>
    <property type="project" value="InterPro"/>
</dbReference>
<dbReference type="STRING" id="260086.SAMN05216207_1020108"/>
<dbReference type="SUPFAM" id="SSF55874">
    <property type="entry name" value="ATPase domain of HSP90 chaperone/DNA topoisomerase II/histidine kinase"/>
    <property type="match status" value="1"/>
</dbReference>
<keyword evidence="1" id="KW-0808">Transferase</keyword>